<feature type="domain" description="Ap4A phosphorylase 1/2 N-terminal" evidence="3">
    <location>
        <begin position="7"/>
        <end position="180"/>
    </location>
</feature>
<dbReference type="Pfam" id="PF19327">
    <property type="entry name" value="Ap4A_phos_N"/>
    <property type="match status" value="1"/>
</dbReference>
<comment type="caution">
    <text evidence="4">The sequence shown here is derived from an EMBL/GenBank/DDBJ whole genome shotgun (WGS) entry which is preliminary data.</text>
</comment>
<gene>
    <name evidence="4" type="ORF">NIES30_12400</name>
</gene>
<feature type="active site" description="Nucleophile" evidence="1">
    <location>
        <position position="158"/>
    </location>
</feature>
<dbReference type="PIRSF" id="PIRSF000846">
    <property type="entry name" value="ATP_adenylyltr"/>
    <property type="match status" value="1"/>
</dbReference>
<evidence type="ECO:0000313" key="5">
    <source>
        <dbReference type="Proteomes" id="UP000185557"/>
    </source>
</evidence>
<protein>
    <submittedName>
        <fullName evidence="4">Phosphorylase</fullName>
    </submittedName>
</protein>
<dbReference type="GO" id="GO:0003877">
    <property type="term" value="F:ATP:ADP adenylyltransferase activity"/>
    <property type="evidence" value="ECO:0007669"/>
    <property type="project" value="InterPro"/>
</dbReference>
<dbReference type="RefSeq" id="WP_073608734.1">
    <property type="nucleotide sequence ID" value="NZ_MRCG01000008.1"/>
</dbReference>
<dbReference type="AlphaFoldDB" id="A0A1U7J508"/>
<dbReference type="OrthoDB" id="421767at2"/>
<accession>A0A1U7J508</accession>
<dbReference type="PANTHER" id="PTHR38420:SF1">
    <property type="entry name" value="PUTATIVE (AFU_ORTHOLOGUE AFUA_5G14690)-RELATED"/>
    <property type="match status" value="1"/>
</dbReference>
<proteinExistence type="predicted"/>
<organism evidence="4 5">
    <name type="scientific">Phormidium tenue NIES-30</name>
    <dbReference type="NCBI Taxonomy" id="549789"/>
    <lineage>
        <taxon>Bacteria</taxon>
        <taxon>Bacillati</taxon>
        <taxon>Cyanobacteriota</taxon>
        <taxon>Cyanophyceae</taxon>
        <taxon>Oscillatoriophycideae</taxon>
        <taxon>Oscillatoriales</taxon>
        <taxon>Oscillatoriaceae</taxon>
        <taxon>Phormidium</taxon>
    </lineage>
</organism>
<feature type="domain" description="ATP adenylyltransferase C-terminal" evidence="2">
    <location>
        <begin position="195"/>
        <end position="300"/>
    </location>
</feature>
<dbReference type="InterPro" id="IPR009163">
    <property type="entry name" value="Ap4A_phos1/2"/>
</dbReference>
<sequence>MEHFPEVELAPGALWIKIQQQTRHAQRCGALQPIDTRYEFLEQEGMRFLVRILANLARKEKADLAQQSQQRLGKPANPFLPYDPDLFVANLSATHLCLLNKYNVVDHHILIVTRAYEDQDSWLTLADFEALATCMADIDGLAFYNGGRLAGASQRHKHLQLVPPPLCPDRSPLPLATVIADLGLNPDSPDPVASPELPFRHAILPLGNTPSPAGKALLRAYQTLLSHFGIDGSEPPQAFPYNLLVTCDWMMMVARQQEHYRSIPVNSLGFAGSLLVKNLEQFDLLKTLGPMTILKQVACPELSDR</sequence>
<dbReference type="GO" id="GO:0005524">
    <property type="term" value="F:ATP binding"/>
    <property type="evidence" value="ECO:0007669"/>
    <property type="project" value="InterPro"/>
</dbReference>
<evidence type="ECO:0000259" key="3">
    <source>
        <dbReference type="Pfam" id="PF19327"/>
    </source>
</evidence>
<dbReference type="GO" id="GO:0009117">
    <property type="term" value="P:nucleotide metabolic process"/>
    <property type="evidence" value="ECO:0007669"/>
    <property type="project" value="InterPro"/>
</dbReference>
<dbReference type="STRING" id="549789.NIES30_12400"/>
<dbReference type="InterPro" id="IPR045759">
    <property type="entry name" value="Ap4A_phos1/2_N"/>
</dbReference>
<keyword evidence="5" id="KW-1185">Reference proteome</keyword>
<dbReference type="SUPFAM" id="SSF54197">
    <property type="entry name" value="HIT-like"/>
    <property type="match status" value="1"/>
</dbReference>
<reference evidence="4 5" key="1">
    <citation type="submission" date="2016-11" db="EMBL/GenBank/DDBJ databases">
        <title>Draft Genome Sequences of Nine Cyanobacterial Strains from Diverse Habitats.</title>
        <authorList>
            <person name="Zhu T."/>
            <person name="Hou S."/>
            <person name="Lu X."/>
            <person name="Hess W.R."/>
        </authorList>
    </citation>
    <scope>NUCLEOTIDE SEQUENCE [LARGE SCALE GENOMIC DNA]</scope>
    <source>
        <strain evidence="4 5">NIES-30</strain>
    </source>
</reference>
<evidence type="ECO:0000256" key="1">
    <source>
        <dbReference type="PIRSR" id="PIRSR000846-1"/>
    </source>
</evidence>
<name>A0A1U7J508_9CYAN</name>
<evidence type="ECO:0000313" key="4">
    <source>
        <dbReference type="EMBL" id="OKH47775.1"/>
    </source>
</evidence>
<dbReference type="InterPro" id="IPR043171">
    <property type="entry name" value="Ap4A_phos1/2-like"/>
</dbReference>
<dbReference type="Pfam" id="PF09830">
    <property type="entry name" value="ATP_transf"/>
    <property type="match status" value="1"/>
</dbReference>
<dbReference type="InterPro" id="IPR019200">
    <property type="entry name" value="ATP_adenylylTrfase_C"/>
</dbReference>
<dbReference type="Proteomes" id="UP000185557">
    <property type="component" value="Unassembled WGS sequence"/>
</dbReference>
<dbReference type="EMBL" id="MRCG01000008">
    <property type="protein sequence ID" value="OKH47775.1"/>
    <property type="molecule type" value="Genomic_DNA"/>
</dbReference>
<dbReference type="PANTHER" id="PTHR38420">
    <property type="entry name" value="AP-4-A PHOSPHORYLASE II"/>
    <property type="match status" value="1"/>
</dbReference>
<evidence type="ECO:0000259" key="2">
    <source>
        <dbReference type="Pfam" id="PF09830"/>
    </source>
</evidence>
<dbReference type="Gene3D" id="3.30.428.70">
    <property type="match status" value="1"/>
</dbReference>
<dbReference type="InterPro" id="IPR036265">
    <property type="entry name" value="HIT-like_sf"/>
</dbReference>